<comment type="caution">
    <text evidence="1">The sequence shown here is derived from an EMBL/GenBank/DDBJ whole genome shotgun (WGS) entry which is preliminary data.</text>
</comment>
<organism evidence="1 2">
    <name type="scientific">Helianthus annuus</name>
    <name type="common">Common sunflower</name>
    <dbReference type="NCBI Taxonomy" id="4232"/>
    <lineage>
        <taxon>Eukaryota</taxon>
        <taxon>Viridiplantae</taxon>
        <taxon>Streptophyta</taxon>
        <taxon>Embryophyta</taxon>
        <taxon>Tracheophyta</taxon>
        <taxon>Spermatophyta</taxon>
        <taxon>Magnoliopsida</taxon>
        <taxon>eudicotyledons</taxon>
        <taxon>Gunneridae</taxon>
        <taxon>Pentapetalae</taxon>
        <taxon>asterids</taxon>
        <taxon>campanulids</taxon>
        <taxon>Asterales</taxon>
        <taxon>Asteraceae</taxon>
        <taxon>Asteroideae</taxon>
        <taxon>Heliantheae alliance</taxon>
        <taxon>Heliantheae</taxon>
        <taxon>Helianthus</taxon>
    </lineage>
</organism>
<evidence type="ECO:0000313" key="2">
    <source>
        <dbReference type="Proteomes" id="UP000215914"/>
    </source>
</evidence>
<keyword evidence="2" id="KW-1185">Reference proteome</keyword>
<reference evidence="1" key="2">
    <citation type="submission" date="2020-06" db="EMBL/GenBank/DDBJ databases">
        <title>Helianthus annuus Genome sequencing and assembly Release 2.</title>
        <authorList>
            <person name="Gouzy J."/>
            <person name="Langlade N."/>
            <person name="Munos S."/>
        </authorList>
    </citation>
    <scope>NUCLEOTIDE SEQUENCE</scope>
    <source>
        <tissue evidence="1">Leaves</tissue>
    </source>
</reference>
<name>A0A9K3IAD8_HELAN</name>
<accession>A0A9K3IAD8</accession>
<dbReference type="Gramene" id="mRNA:HanXRQr2_Chr09g0413191">
    <property type="protein sequence ID" value="mRNA:HanXRQr2_Chr09g0413191"/>
    <property type="gene ID" value="HanXRQr2_Chr09g0413191"/>
</dbReference>
<dbReference type="Proteomes" id="UP000215914">
    <property type="component" value="Unassembled WGS sequence"/>
</dbReference>
<protein>
    <submittedName>
        <fullName evidence="1">Uncharacterized protein</fullName>
    </submittedName>
</protein>
<dbReference type="EMBL" id="MNCJ02000324">
    <property type="protein sequence ID" value="KAF5793063.1"/>
    <property type="molecule type" value="Genomic_DNA"/>
</dbReference>
<gene>
    <name evidence="1" type="ORF">HanXRQr2_Chr09g0413191</name>
</gene>
<reference evidence="1" key="1">
    <citation type="journal article" date="2017" name="Nature">
        <title>The sunflower genome provides insights into oil metabolism, flowering and Asterid evolution.</title>
        <authorList>
            <person name="Badouin H."/>
            <person name="Gouzy J."/>
            <person name="Grassa C.J."/>
            <person name="Murat F."/>
            <person name="Staton S.E."/>
            <person name="Cottret L."/>
            <person name="Lelandais-Briere C."/>
            <person name="Owens G.L."/>
            <person name="Carrere S."/>
            <person name="Mayjonade B."/>
            <person name="Legrand L."/>
            <person name="Gill N."/>
            <person name="Kane N.C."/>
            <person name="Bowers J.E."/>
            <person name="Hubner S."/>
            <person name="Bellec A."/>
            <person name="Berard A."/>
            <person name="Berges H."/>
            <person name="Blanchet N."/>
            <person name="Boniface M.C."/>
            <person name="Brunel D."/>
            <person name="Catrice O."/>
            <person name="Chaidir N."/>
            <person name="Claudel C."/>
            <person name="Donnadieu C."/>
            <person name="Faraut T."/>
            <person name="Fievet G."/>
            <person name="Helmstetter N."/>
            <person name="King M."/>
            <person name="Knapp S.J."/>
            <person name="Lai Z."/>
            <person name="Le Paslier M.C."/>
            <person name="Lippi Y."/>
            <person name="Lorenzon L."/>
            <person name="Mandel J.R."/>
            <person name="Marage G."/>
            <person name="Marchand G."/>
            <person name="Marquand E."/>
            <person name="Bret-Mestries E."/>
            <person name="Morien E."/>
            <person name="Nambeesan S."/>
            <person name="Nguyen T."/>
            <person name="Pegot-Espagnet P."/>
            <person name="Pouilly N."/>
            <person name="Raftis F."/>
            <person name="Sallet E."/>
            <person name="Schiex T."/>
            <person name="Thomas J."/>
            <person name="Vandecasteele C."/>
            <person name="Vares D."/>
            <person name="Vear F."/>
            <person name="Vautrin S."/>
            <person name="Crespi M."/>
            <person name="Mangin B."/>
            <person name="Burke J.M."/>
            <person name="Salse J."/>
            <person name="Munos S."/>
            <person name="Vincourt P."/>
            <person name="Rieseberg L.H."/>
            <person name="Langlade N.B."/>
        </authorList>
    </citation>
    <scope>NUCLEOTIDE SEQUENCE</scope>
    <source>
        <tissue evidence="1">Leaves</tissue>
    </source>
</reference>
<proteinExistence type="predicted"/>
<evidence type="ECO:0000313" key="1">
    <source>
        <dbReference type="EMBL" id="KAF5793063.1"/>
    </source>
</evidence>
<dbReference type="AlphaFoldDB" id="A0A9K3IAD8"/>
<sequence>MVFNPFSIVTRASDIRAHITNKAIANEKARPRVASDIIYPQRQLIYEYSM</sequence>